<evidence type="ECO:0000259" key="10">
    <source>
        <dbReference type="PROSITE" id="PS50089"/>
    </source>
</evidence>
<keyword evidence="6" id="KW-0862">Zinc</keyword>
<keyword evidence="4 8" id="KW-0863">Zinc-finger</keyword>
<feature type="domain" description="GB1/RHD3-type G" evidence="11">
    <location>
        <begin position="104"/>
        <end position="231"/>
    </location>
</feature>
<dbReference type="Gene3D" id="3.30.40.10">
    <property type="entry name" value="Zinc/RING finger domain, C3HC4 (zinc finger)"/>
    <property type="match status" value="1"/>
</dbReference>
<keyword evidence="3" id="KW-0547">Nucleotide-binding</keyword>
<sequence length="231" mass="25978">MQPHFRSAGYICFLCNGEIQDPISKPCGHSFCLNCLYKYRALKGNVGGGCPSCINRKGINKSLQSSLQPLNPMPLQLISVDENGLLDLNENVLRMCFLREGIEEYPIFLISVIGERRTGKSFLMNYIRKVLHIQETTDRFDLGAEDEILEGFAWKPGPGTVTNGIWIWSKPFILELNEQKDIVPVYQIKGISKLFKLCLPKVQCFCDSLTSPPSERQFNALLMSVASLLAN</sequence>
<evidence type="ECO:0000256" key="3">
    <source>
        <dbReference type="ARBA" id="ARBA00022741"/>
    </source>
</evidence>
<dbReference type="InterPro" id="IPR030386">
    <property type="entry name" value="G_GB1_RHD3_dom"/>
</dbReference>
<dbReference type="PROSITE" id="PS50089">
    <property type="entry name" value="ZF_RING_2"/>
    <property type="match status" value="1"/>
</dbReference>
<dbReference type="Proteomes" id="UP001176940">
    <property type="component" value="Unassembled WGS sequence"/>
</dbReference>
<evidence type="ECO:0000256" key="5">
    <source>
        <dbReference type="ARBA" id="ARBA00022786"/>
    </source>
</evidence>
<dbReference type="Pfam" id="PF02263">
    <property type="entry name" value="GBP"/>
    <property type="match status" value="1"/>
</dbReference>
<dbReference type="InterPro" id="IPR015894">
    <property type="entry name" value="Guanylate-bd_N"/>
</dbReference>
<evidence type="ECO:0000256" key="9">
    <source>
        <dbReference type="PROSITE-ProRule" id="PRU01052"/>
    </source>
</evidence>
<dbReference type="InterPro" id="IPR017907">
    <property type="entry name" value="Znf_RING_CS"/>
</dbReference>
<accession>A0ABN9KZS8</accession>
<protein>
    <recommendedName>
        <fullName evidence="14">RING-type domain-containing protein</fullName>
    </recommendedName>
</protein>
<evidence type="ECO:0000256" key="8">
    <source>
        <dbReference type="PROSITE-ProRule" id="PRU00175"/>
    </source>
</evidence>
<evidence type="ECO:0000256" key="7">
    <source>
        <dbReference type="ARBA" id="ARBA00023134"/>
    </source>
</evidence>
<evidence type="ECO:0000313" key="12">
    <source>
        <dbReference type="EMBL" id="CAJ0926808.1"/>
    </source>
</evidence>
<comment type="similarity">
    <text evidence="9">Belongs to the TRAFAC class dynamin-like GTPase superfamily. GB1/RHD3 GTPase family.</text>
</comment>
<dbReference type="SMART" id="SM00184">
    <property type="entry name" value="RING"/>
    <property type="match status" value="1"/>
</dbReference>
<evidence type="ECO:0000256" key="4">
    <source>
        <dbReference type="ARBA" id="ARBA00022771"/>
    </source>
</evidence>
<dbReference type="PROSITE" id="PS00518">
    <property type="entry name" value="ZF_RING_1"/>
    <property type="match status" value="1"/>
</dbReference>
<evidence type="ECO:0008006" key="14">
    <source>
        <dbReference type="Google" id="ProtNLM"/>
    </source>
</evidence>
<keyword evidence="13" id="KW-1185">Reference proteome</keyword>
<keyword evidence="2" id="KW-0479">Metal-binding</keyword>
<comment type="caution">
    <text evidence="12">The sequence shown here is derived from an EMBL/GenBank/DDBJ whole genome shotgun (WGS) entry which is preliminary data.</text>
</comment>
<keyword evidence="5" id="KW-0833">Ubl conjugation pathway</keyword>
<dbReference type="PROSITE" id="PS51715">
    <property type="entry name" value="G_GB1_RHD3"/>
    <property type="match status" value="1"/>
</dbReference>
<keyword evidence="1" id="KW-0808">Transferase</keyword>
<organism evidence="12 13">
    <name type="scientific">Ranitomeya imitator</name>
    <name type="common">mimic poison frog</name>
    <dbReference type="NCBI Taxonomy" id="111125"/>
    <lineage>
        <taxon>Eukaryota</taxon>
        <taxon>Metazoa</taxon>
        <taxon>Chordata</taxon>
        <taxon>Craniata</taxon>
        <taxon>Vertebrata</taxon>
        <taxon>Euteleostomi</taxon>
        <taxon>Amphibia</taxon>
        <taxon>Batrachia</taxon>
        <taxon>Anura</taxon>
        <taxon>Neobatrachia</taxon>
        <taxon>Hyloidea</taxon>
        <taxon>Dendrobatidae</taxon>
        <taxon>Dendrobatinae</taxon>
        <taxon>Ranitomeya</taxon>
    </lineage>
</organism>
<dbReference type="InterPro" id="IPR001841">
    <property type="entry name" value="Znf_RING"/>
</dbReference>
<dbReference type="InterPro" id="IPR013083">
    <property type="entry name" value="Znf_RING/FYVE/PHD"/>
</dbReference>
<evidence type="ECO:0000259" key="11">
    <source>
        <dbReference type="PROSITE" id="PS51715"/>
    </source>
</evidence>
<evidence type="ECO:0000256" key="2">
    <source>
        <dbReference type="ARBA" id="ARBA00022723"/>
    </source>
</evidence>
<reference evidence="12" key="1">
    <citation type="submission" date="2023-07" db="EMBL/GenBank/DDBJ databases">
        <authorList>
            <person name="Stuckert A."/>
        </authorList>
    </citation>
    <scope>NUCLEOTIDE SEQUENCE</scope>
</reference>
<dbReference type="SUPFAM" id="SSF52540">
    <property type="entry name" value="P-loop containing nucleoside triphosphate hydrolases"/>
    <property type="match status" value="1"/>
</dbReference>
<keyword evidence="7" id="KW-0342">GTP-binding</keyword>
<dbReference type="EMBL" id="CAUEEQ010004158">
    <property type="protein sequence ID" value="CAJ0926808.1"/>
    <property type="molecule type" value="Genomic_DNA"/>
</dbReference>
<feature type="domain" description="RING-type" evidence="10">
    <location>
        <begin position="12"/>
        <end position="53"/>
    </location>
</feature>
<dbReference type="SUPFAM" id="SSF57850">
    <property type="entry name" value="RING/U-box"/>
    <property type="match status" value="1"/>
</dbReference>
<evidence type="ECO:0000256" key="1">
    <source>
        <dbReference type="ARBA" id="ARBA00022679"/>
    </source>
</evidence>
<dbReference type="Pfam" id="PF00097">
    <property type="entry name" value="zf-C3HC4"/>
    <property type="match status" value="1"/>
</dbReference>
<evidence type="ECO:0000256" key="6">
    <source>
        <dbReference type="ARBA" id="ARBA00022833"/>
    </source>
</evidence>
<gene>
    <name evidence="12" type="ORF">RIMI_LOCUS2874980</name>
</gene>
<dbReference type="Gene3D" id="3.40.50.300">
    <property type="entry name" value="P-loop containing nucleotide triphosphate hydrolases"/>
    <property type="match status" value="1"/>
</dbReference>
<name>A0ABN9KZS8_9NEOB</name>
<dbReference type="PANTHER" id="PTHR10751">
    <property type="entry name" value="GUANYLATE BINDING PROTEIN"/>
    <property type="match status" value="1"/>
</dbReference>
<dbReference type="InterPro" id="IPR018957">
    <property type="entry name" value="Znf_C3HC4_RING-type"/>
</dbReference>
<feature type="non-terminal residue" evidence="12">
    <location>
        <position position="231"/>
    </location>
</feature>
<proteinExistence type="inferred from homology"/>
<dbReference type="InterPro" id="IPR027417">
    <property type="entry name" value="P-loop_NTPase"/>
</dbReference>
<evidence type="ECO:0000313" key="13">
    <source>
        <dbReference type="Proteomes" id="UP001176940"/>
    </source>
</evidence>